<evidence type="ECO:0000313" key="2">
    <source>
        <dbReference type="EMBL" id="MDH8676957.1"/>
    </source>
</evidence>
<proteinExistence type="predicted"/>
<feature type="transmembrane region" description="Helical" evidence="1">
    <location>
        <begin position="6"/>
        <end position="22"/>
    </location>
</feature>
<keyword evidence="1" id="KW-1133">Transmembrane helix</keyword>
<keyword evidence="1" id="KW-0472">Membrane</keyword>
<keyword evidence="3" id="KW-1185">Reference proteome</keyword>
<evidence type="ECO:0008006" key="4">
    <source>
        <dbReference type="Google" id="ProtNLM"/>
    </source>
</evidence>
<name>A0ABT6N959_9FIRM</name>
<comment type="caution">
    <text evidence="2">The sequence shown here is derived from an EMBL/GenBank/DDBJ whole genome shotgun (WGS) entry which is preliminary data.</text>
</comment>
<dbReference type="EMBL" id="JARYZI010000001">
    <property type="protein sequence ID" value="MDH8676957.1"/>
    <property type="molecule type" value="Genomic_DNA"/>
</dbReference>
<accession>A0ABT6N959</accession>
<dbReference type="Proteomes" id="UP001158045">
    <property type="component" value="Unassembled WGS sequence"/>
</dbReference>
<reference evidence="2 3" key="1">
    <citation type="submission" date="2023-04" db="EMBL/GenBank/DDBJ databases">
        <title>Fusibacter bizertensis strain WBS, isolated from littoral bottom sediments of the Arctic seas - biochemical and genomic analysis.</title>
        <authorList>
            <person name="Brioukhanov A.L."/>
        </authorList>
    </citation>
    <scope>NUCLEOTIDE SEQUENCE [LARGE SCALE GENOMIC DNA]</scope>
    <source>
        <strain evidence="2 3">WBS</strain>
    </source>
</reference>
<gene>
    <name evidence="2" type="ORF">QE109_02295</name>
</gene>
<keyword evidence="1" id="KW-0812">Transmembrane</keyword>
<evidence type="ECO:0000256" key="1">
    <source>
        <dbReference type="SAM" id="Phobius"/>
    </source>
</evidence>
<dbReference type="RefSeq" id="WP_281092757.1">
    <property type="nucleotide sequence ID" value="NZ_JARYZI010000001.1"/>
</dbReference>
<sequence>MKKKVLFIFIILLVIVLVAILIKKNQDEQYWLNYSPLSVKIENRISGEVKSLKSPSEIEKLLTEIKSIRYTSNKAEETWGLGYSIFIEYEDLIVNYYFATSTHLFIVVNDENWREYIIEPKENSIYLQLKDSFKNTNNN</sequence>
<protein>
    <recommendedName>
        <fullName evidence="4">Bacterial Pleckstrin homology domain-containing protein</fullName>
    </recommendedName>
</protein>
<evidence type="ECO:0000313" key="3">
    <source>
        <dbReference type="Proteomes" id="UP001158045"/>
    </source>
</evidence>
<organism evidence="2 3">
    <name type="scientific">Fusibacter bizertensis</name>
    <dbReference type="NCBI Taxonomy" id="1488331"/>
    <lineage>
        <taxon>Bacteria</taxon>
        <taxon>Bacillati</taxon>
        <taxon>Bacillota</taxon>
        <taxon>Clostridia</taxon>
        <taxon>Eubacteriales</taxon>
        <taxon>Eubacteriales Family XII. Incertae Sedis</taxon>
        <taxon>Fusibacter</taxon>
    </lineage>
</organism>